<feature type="region of interest" description="Disordered" evidence="2">
    <location>
        <begin position="1"/>
        <end position="24"/>
    </location>
</feature>
<evidence type="ECO:0000313" key="4">
    <source>
        <dbReference type="EMBL" id="KAA0997940.1"/>
    </source>
</evidence>
<sequence length="89" mass="9444">MEPGGCRRSIPRPPRLPATRGMDGNALASELRALPSGRRPRMIAVTGFGQQEDRQRSLAAGFDDHLIKPVCLTPLLKSLVPGTGPNASG</sequence>
<reference evidence="4 5" key="1">
    <citation type="submission" date="2019-08" db="EMBL/GenBank/DDBJ databases">
        <title>Paraburkholderia sp. DCY113.</title>
        <authorList>
            <person name="Kang J."/>
        </authorList>
    </citation>
    <scope>NUCLEOTIDE SEQUENCE [LARGE SCALE GENOMIC DNA]</scope>
    <source>
        <strain evidence="4 5">DCY113</strain>
    </source>
</reference>
<keyword evidence="5" id="KW-1185">Reference proteome</keyword>
<gene>
    <name evidence="4" type="ORF">FVF58_46655</name>
</gene>
<evidence type="ECO:0000259" key="3">
    <source>
        <dbReference type="PROSITE" id="PS50110"/>
    </source>
</evidence>
<protein>
    <submittedName>
        <fullName evidence="4">Response regulator</fullName>
    </submittedName>
</protein>
<dbReference type="Proteomes" id="UP000325273">
    <property type="component" value="Unassembled WGS sequence"/>
</dbReference>
<name>A0A5B0G7B9_9BURK</name>
<feature type="domain" description="Response regulatory" evidence="3">
    <location>
        <begin position="1"/>
        <end position="83"/>
    </location>
</feature>
<proteinExistence type="predicted"/>
<evidence type="ECO:0000313" key="5">
    <source>
        <dbReference type="Proteomes" id="UP000325273"/>
    </source>
</evidence>
<evidence type="ECO:0000256" key="1">
    <source>
        <dbReference type="PROSITE-ProRule" id="PRU00169"/>
    </source>
</evidence>
<evidence type="ECO:0000256" key="2">
    <source>
        <dbReference type="SAM" id="MobiDB-lite"/>
    </source>
</evidence>
<dbReference type="InterPro" id="IPR001789">
    <property type="entry name" value="Sig_transdc_resp-reg_receiver"/>
</dbReference>
<comment type="caution">
    <text evidence="1">Lacks conserved residue(s) required for the propagation of feature annotation.</text>
</comment>
<dbReference type="AlphaFoldDB" id="A0A5B0G7B9"/>
<dbReference type="EMBL" id="VTUZ01000068">
    <property type="protein sequence ID" value="KAA0997940.1"/>
    <property type="molecule type" value="Genomic_DNA"/>
</dbReference>
<comment type="caution">
    <text evidence="4">The sequence shown here is derived from an EMBL/GenBank/DDBJ whole genome shotgun (WGS) entry which is preliminary data.</text>
</comment>
<dbReference type="GO" id="GO:0000160">
    <property type="term" value="P:phosphorelay signal transduction system"/>
    <property type="evidence" value="ECO:0007669"/>
    <property type="project" value="InterPro"/>
</dbReference>
<organism evidence="4 5">
    <name type="scientific">Paraburkholderia panacisoli</name>
    <dbReference type="NCBI Taxonomy" id="2603818"/>
    <lineage>
        <taxon>Bacteria</taxon>
        <taxon>Pseudomonadati</taxon>
        <taxon>Pseudomonadota</taxon>
        <taxon>Betaproteobacteria</taxon>
        <taxon>Burkholderiales</taxon>
        <taxon>Burkholderiaceae</taxon>
        <taxon>Paraburkholderia</taxon>
    </lineage>
</organism>
<dbReference type="InterPro" id="IPR011006">
    <property type="entry name" value="CheY-like_superfamily"/>
</dbReference>
<accession>A0A5B0G7B9</accession>
<dbReference type="PROSITE" id="PS50110">
    <property type="entry name" value="RESPONSE_REGULATORY"/>
    <property type="match status" value="1"/>
</dbReference>
<dbReference type="SUPFAM" id="SSF52172">
    <property type="entry name" value="CheY-like"/>
    <property type="match status" value="1"/>
</dbReference>
<dbReference type="Gene3D" id="3.40.50.2300">
    <property type="match status" value="1"/>
</dbReference>